<accession>A0ABD0MH01</accession>
<dbReference type="AlphaFoldDB" id="A0ABD0MH01"/>
<evidence type="ECO:0000313" key="2">
    <source>
        <dbReference type="Proteomes" id="UP001529510"/>
    </source>
</evidence>
<comment type="caution">
    <text evidence="1">The sequence shown here is derived from an EMBL/GenBank/DDBJ whole genome shotgun (WGS) entry which is preliminary data.</text>
</comment>
<name>A0ABD0MH01_CIRMR</name>
<feature type="non-terminal residue" evidence="1">
    <location>
        <position position="78"/>
    </location>
</feature>
<proteinExistence type="predicted"/>
<sequence>LQQLIEQSEQRVLLAIERMQTDIANSIEHLVQTIQQNRPGPSSFTTPPQETMEGPCKTVQELQALMLKLEGTEEKKRM</sequence>
<dbReference type="Proteomes" id="UP001529510">
    <property type="component" value="Unassembled WGS sequence"/>
</dbReference>
<organism evidence="1 2">
    <name type="scientific">Cirrhinus mrigala</name>
    <name type="common">Mrigala</name>
    <dbReference type="NCBI Taxonomy" id="683832"/>
    <lineage>
        <taxon>Eukaryota</taxon>
        <taxon>Metazoa</taxon>
        <taxon>Chordata</taxon>
        <taxon>Craniata</taxon>
        <taxon>Vertebrata</taxon>
        <taxon>Euteleostomi</taxon>
        <taxon>Actinopterygii</taxon>
        <taxon>Neopterygii</taxon>
        <taxon>Teleostei</taxon>
        <taxon>Ostariophysi</taxon>
        <taxon>Cypriniformes</taxon>
        <taxon>Cyprinidae</taxon>
        <taxon>Labeoninae</taxon>
        <taxon>Labeonini</taxon>
        <taxon>Cirrhinus</taxon>
    </lineage>
</organism>
<feature type="non-terminal residue" evidence="1">
    <location>
        <position position="1"/>
    </location>
</feature>
<dbReference type="EMBL" id="JAMKFB020000714">
    <property type="protein sequence ID" value="KAL0148046.1"/>
    <property type="molecule type" value="Genomic_DNA"/>
</dbReference>
<reference evidence="1 2" key="1">
    <citation type="submission" date="2024-05" db="EMBL/GenBank/DDBJ databases">
        <title>Genome sequencing and assembly of Indian major carp, Cirrhinus mrigala (Hamilton, 1822).</title>
        <authorList>
            <person name="Mohindra V."/>
            <person name="Chowdhury L.M."/>
            <person name="Lal K."/>
            <person name="Jena J.K."/>
        </authorList>
    </citation>
    <scope>NUCLEOTIDE SEQUENCE [LARGE SCALE GENOMIC DNA]</scope>
    <source>
        <strain evidence="1">CM1030</strain>
        <tissue evidence="1">Blood</tissue>
    </source>
</reference>
<evidence type="ECO:0000313" key="1">
    <source>
        <dbReference type="EMBL" id="KAL0148046.1"/>
    </source>
</evidence>
<protein>
    <submittedName>
        <fullName evidence="1">Uncharacterized protein</fullName>
    </submittedName>
</protein>
<keyword evidence="2" id="KW-1185">Reference proteome</keyword>
<gene>
    <name evidence="1" type="ORF">M9458_056661</name>
</gene>